<dbReference type="SMART" id="SM00304">
    <property type="entry name" value="HAMP"/>
    <property type="match status" value="1"/>
</dbReference>
<evidence type="ECO:0000256" key="12">
    <source>
        <dbReference type="ARBA" id="ARBA00023012"/>
    </source>
</evidence>
<dbReference type="InterPro" id="IPR036097">
    <property type="entry name" value="HisK_dim/P_sf"/>
</dbReference>
<dbReference type="Pfam" id="PF02518">
    <property type="entry name" value="HATPase_c"/>
    <property type="match status" value="1"/>
</dbReference>
<keyword evidence="5" id="KW-0597">Phosphoprotein</keyword>
<dbReference type="InterPro" id="IPR036890">
    <property type="entry name" value="HATPase_C_sf"/>
</dbReference>
<keyword evidence="12" id="KW-0902">Two-component regulatory system</keyword>
<dbReference type="GO" id="GO:0005524">
    <property type="term" value="F:ATP binding"/>
    <property type="evidence" value="ECO:0007669"/>
    <property type="project" value="UniProtKB-KW"/>
</dbReference>
<proteinExistence type="predicted"/>
<accession>A0A1L5F7B0</accession>
<dbReference type="InterPro" id="IPR005467">
    <property type="entry name" value="His_kinase_dom"/>
</dbReference>
<evidence type="ECO:0000256" key="7">
    <source>
        <dbReference type="ARBA" id="ARBA00022692"/>
    </source>
</evidence>
<dbReference type="SUPFAM" id="SSF47384">
    <property type="entry name" value="Homodimeric domain of signal transducing histidine kinase"/>
    <property type="match status" value="1"/>
</dbReference>
<evidence type="ECO:0000256" key="1">
    <source>
        <dbReference type="ARBA" id="ARBA00000085"/>
    </source>
</evidence>
<gene>
    <name evidence="17" type="ORF">BS101_09095</name>
</gene>
<evidence type="ECO:0000256" key="3">
    <source>
        <dbReference type="ARBA" id="ARBA00012438"/>
    </source>
</evidence>
<dbReference type="PROSITE" id="PS50885">
    <property type="entry name" value="HAMP"/>
    <property type="match status" value="1"/>
</dbReference>
<sequence length="475" mass="55057">MKRSIKMNMFFVLSGLILVMVLLYYITNAVFLEKYYTYKKISFMTSNYEHLHQLYSNNNNAFEEELNTLIYDHNINIFVYPQEDMTSGIFPRILTLLNSKALIQRSSILKKTEDYTIRKISLKKMSSEIILFAGNLKGNEKLIMYLPVASISSSAEIFNEFLLYVALAALIIGIVISIIMAEKLTKPITEISRMSENMKLLDFTGRYKGNRKDEIQDLGENMNVLSKILDNTITELKNKNNKLALDIHQKDRIEKMRKKFLQNASHQLKTPITIVKGYAEGLMDNVADDEESRINYASTIYKEAENMEELVMKILSLARLETDDYNLKLERFDINKLIDEVIERYAPLFEQRQIIPKFIHYDKVFAYADRNLISDVVSNYLTNAIHHVDENKEINISVSICKSYTRIEVYNSGKNIPLEEIENIWQSFYKLEHKDGYKGSGLGLSIVSAIMELHNCEYGVVNQNRGVVFWFQLGS</sequence>
<feature type="domain" description="Histidine kinase" evidence="15">
    <location>
        <begin position="263"/>
        <end position="475"/>
    </location>
</feature>
<dbReference type="InterPro" id="IPR003660">
    <property type="entry name" value="HAMP_dom"/>
</dbReference>
<keyword evidence="11 14" id="KW-1133">Transmembrane helix</keyword>
<evidence type="ECO:0000256" key="5">
    <source>
        <dbReference type="ARBA" id="ARBA00022553"/>
    </source>
</evidence>
<dbReference type="Pfam" id="PF00512">
    <property type="entry name" value="HisKA"/>
    <property type="match status" value="1"/>
</dbReference>
<evidence type="ECO:0000256" key="14">
    <source>
        <dbReference type="SAM" id="Phobius"/>
    </source>
</evidence>
<dbReference type="SMART" id="SM00388">
    <property type="entry name" value="HisKA"/>
    <property type="match status" value="1"/>
</dbReference>
<dbReference type="Proteomes" id="UP000184604">
    <property type="component" value="Chromosome"/>
</dbReference>
<dbReference type="Gene3D" id="3.30.565.10">
    <property type="entry name" value="Histidine kinase-like ATPase, C-terminal domain"/>
    <property type="match status" value="1"/>
</dbReference>
<dbReference type="GO" id="GO:0000155">
    <property type="term" value="F:phosphorelay sensor kinase activity"/>
    <property type="evidence" value="ECO:0007669"/>
    <property type="project" value="InterPro"/>
</dbReference>
<evidence type="ECO:0000256" key="8">
    <source>
        <dbReference type="ARBA" id="ARBA00022741"/>
    </source>
</evidence>
<evidence type="ECO:0000313" key="17">
    <source>
        <dbReference type="EMBL" id="APM38895.1"/>
    </source>
</evidence>
<dbReference type="SUPFAM" id="SSF55874">
    <property type="entry name" value="ATPase domain of HSP90 chaperone/DNA topoisomerase II/histidine kinase"/>
    <property type="match status" value="1"/>
</dbReference>
<dbReference type="PROSITE" id="PS50109">
    <property type="entry name" value="HIS_KIN"/>
    <property type="match status" value="1"/>
</dbReference>
<evidence type="ECO:0000259" key="16">
    <source>
        <dbReference type="PROSITE" id="PS50885"/>
    </source>
</evidence>
<dbReference type="CDD" id="cd06225">
    <property type="entry name" value="HAMP"/>
    <property type="match status" value="1"/>
</dbReference>
<keyword evidence="6" id="KW-0808">Transferase</keyword>
<name>A0A1L5F7B0_CLOKL</name>
<dbReference type="OrthoDB" id="9762826at2"/>
<keyword evidence="10" id="KW-0067">ATP-binding</keyword>
<evidence type="ECO:0000256" key="9">
    <source>
        <dbReference type="ARBA" id="ARBA00022777"/>
    </source>
</evidence>
<dbReference type="Gene3D" id="1.10.287.130">
    <property type="match status" value="1"/>
</dbReference>
<evidence type="ECO:0000256" key="11">
    <source>
        <dbReference type="ARBA" id="ARBA00022989"/>
    </source>
</evidence>
<dbReference type="GO" id="GO:0005886">
    <property type="term" value="C:plasma membrane"/>
    <property type="evidence" value="ECO:0007669"/>
    <property type="project" value="UniProtKB-SubCell"/>
</dbReference>
<evidence type="ECO:0000259" key="15">
    <source>
        <dbReference type="PROSITE" id="PS50109"/>
    </source>
</evidence>
<reference evidence="17 18" key="1">
    <citation type="submission" date="2016-12" db="EMBL/GenBank/DDBJ databases">
        <title>Complete genome sequence of Clostridium kluyveri JZZ isolated from the pit mud of a Chinese flavor liquor-making factory.</title>
        <authorList>
            <person name="Wang Y."/>
        </authorList>
    </citation>
    <scope>NUCLEOTIDE SEQUENCE [LARGE SCALE GENOMIC DNA]</scope>
    <source>
        <strain evidence="17 18">JZZ</strain>
    </source>
</reference>
<feature type="transmembrane region" description="Helical" evidence="14">
    <location>
        <begin position="7"/>
        <end position="26"/>
    </location>
</feature>
<keyword evidence="7 14" id="KW-0812">Transmembrane</keyword>
<dbReference type="InterPro" id="IPR003594">
    <property type="entry name" value="HATPase_dom"/>
</dbReference>
<keyword evidence="8" id="KW-0547">Nucleotide-binding</keyword>
<protein>
    <recommendedName>
        <fullName evidence="3">histidine kinase</fullName>
        <ecNumber evidence="3">2.7.13.3</ecNumber>
    </recommendedName>
</protein>
<dbReference type="Gene3D" id="6.10.340.10">
    <property type="match status" value="1"/>
</dbReference>
<evidence type="ECO:0000256" key="13">
    <source>
        <dbReference type="ARBA" id="ARBA00023136"/>
    </source>
</evidence>
<dbReference type="AlphaFoldDB" id="A0A1L5F7B0"/>
<keyword evidence="4" id="KW-1003">Cell membrane</keyword>
<evidence type="ECO:0000313" key="18">
    <source>
        <dbReference type="Proteomes" id="UP000184604"/>
    </source>
</evidence>
<dbReference type="RefSeq" id="WP_073538539.1">
    <property type="nucleotide sequence ID" value="NZ_CP018335.1"/>
</dbReference>
<dbReference type="FunFam" id="1.10.287.130:FF:000001">
    <property type="entry name" value="Two-component sensor histidine kinase"/>
    <property type="match status" value="1"/>
</dbReference>
<comment type="subcellular location">
    <subcellularLocation>
        <location evidence="2">Cell membrane</location>
        <topology evidence="2">Multi-pass membrane protein</topology>
    </subcellularLocation>
</comment>
<feature type="transmembrane region" description="Helical" evidence="14">
    <location>
        <begin position="161"/>
        <end position="181"/>
    </location>
</feature>
<comment type="catalytic activity">
    <reaction evidence="1">
        <text>ATP + protein L-histidine = ADP + protein N-phospho-L-histidine.</text>
        <dbReference type="EC" id="2.7.13.3"/>
    </reaction>
</comment>
<dbReference type="SMART" id="SM00387">
    <property type="entry name" value="HATPase_c"/>
    <property type="match status" value="1"/>
</dbReference>
<evidence type="ECO:0000256" key="6">
    <source>
        <dbReference type="ARBA" id="ARBA00022679"/>
    </source>
</evidence>
<dbReference type="InterPro" id="IPR003661">
    <property type="entry name" value="HisK_dim/P_dom"/>
</dbReference>
<dbReference type="CDD" id="cd00082">
    <property type="entry name" value="HisKA"/>
    <property type="match status" value="1"/>
</dbReference>
<organism evidence="17 18">
    <name type="scientific">Clostridium kluyveri</name>
    <dbReference type="NCBI Taxonomy" id="1534"/>
    <lineage>
        <taxon>Bacteria</taxon>
        <taxon>Bacillati</taxon>
        <taxon>Bacillota</taxon>
        <taxon>Clostridia</taxon>
        <taxon>Eubacteriales</taxon>
        <taxon>Clostridiaceae</taxon>
        <taxon>Clostridium</taxon>
    </lineage>
</organism>
<evidence type="ECO:0000256" key="10">
    <source>
        <dbReference type="ARBA" id="ARBA00022840"/>
    </source>
</evidence>
<dbReference type="EMBL" id="CP018335">
    <property type="protein sequence ID" value="APM38895.1"/>
    <property type="molecule type" value="Genomic_DNA"/>
</dbReference>
<keyword evidence="9" id="KW-0418">Kinase</keyword>
<dbReference type="InterPro" id="IPR050398">
    <property type="entry name" value="HssS/ArlS-like"/>
</dbReference>
<dbReference type="PANTHER" id="PTHR45528">
    <property type="entry name" value="SENSOR HISTIDINE KINASE CPXA"/>
    <property type="match status" value="1"/>
</dbReference>
<evidence type="ECO:0000256" key="4">
    <source>
        <dbReference type="ARBA" id="ARBA00022475"/>
    </source>
</evidence>
<evidence type="ECO:0000256" key="2">
    <source>
        <dbReference type="ARBA" id="ARBA00004651"/>
    </source>
</evidence>
<keyword evidence="13 14" id="KW-0472">Membrane</keyword>
<dbReference type="EC" id="2.7.13.3" evidence="3"/>
<feature type="domain" description="HAMP" evidence="16">
    <location>
        <begin position="182"/>
        <end position="234"/>
    </location>
</feature>
<dbReference type="PANTHER" id="PTHR45528:SF1">
    <property type="entry name" value="SENSOR HISTIDINE KINASE CPXA"/>
    <property type="match status" value="1"/>
</dbReference>